<sequence>MIDDLRSALEQLGEQFSEKNAAFKIKVVPFFCSVRIKKDHKHEGTLHFYANQFIDAWLVCLFILFGALIYQPELGLTHGPIHFAIAAFVALRLIIRQVAIESLKARLYLLQPRSNAPQSHE</sequence>
<organism evidence="2 3">
    <name type="scientific">Pseudoalteromonas ruthenica</name>
    <dbReference type="NCBI Taxonomy" id="151081"/>
    <lineage>
        <taxon>Bacteria</taxon>
        <taxon>Pseudomonadati</taxon>
        <taxon>Pseudomonadota</taxon>
        <taxon>Gammaproteobacteria</taxon>
        <taxon>Alteromonadales</taxon>
        <taxon>Pseudoalteromonadaceae</taxon>
        <taxon>Pseudoalteromonas</taxon>
    </lineage>
</organism>
<dbReference type="OrthoDB" id="6300854at2"/>
<keyword evidence="3" id="KW-1185">Reference proteome</keyword>
<keyword evidence="1" id="KW-0812">Transmembrane</keyword>
<reference evidence="2 3" key="1">
    <citation type="journal article" date="2015" name="BMC Genomics">
        <title>Genome mining reveals unlocked bioactive potential of marine Gram-negative bacteria.</title>
        <authorList>
            <person name="Machado H."/>
            <person name="Sonnenschein E.C."/>
            <person name="Melchiorsen J."/>
            <person name="Gram L."/>
        </authorList>
    </citation>
    <scope>NUCLEOTIDE SEQUENCE [LARGE SCALE GENOMIC DNA]</scope>
    <source>
        <strain evidence="2 3">S3137</strain>
    </source>
</reference>
<dbReference type="eggNOG" id="ENOG5031KPZ">
    <property type="taxonomic scope" value="Bacteria"/>
</dbReference>
<keyword evidence="1" id="KW-0472">Membrane</keyword>
<proteinExistence type="predicted"/>
<dbReference type="EMBL" id="JXXZ01000001">
    <property type="protein sequence ID" value="KJZ02322.1"/>
    <property type="molecule type" value="Genomic_DNA"/>
</dbReference>
<dbReference type="GeneID" id="58227004"/>
<evidence type="ECO:0000313" key="2">
    <source>
        <dbReference type="EMBL" id="KJZ02322.1"/>
    </source>
</evidence>
<dbReference type="AlphaFoldDB" id="A0A0F4PRZ6"/>
<keyword evidence="1" id="KW-1133">Transmembrane helix</keyword>
<comment type="caution">
    <text evidence="2">The sequence shown here is derived from an EMBL/GenBank/DDBJ whole genome shotgun (WGS) entry which is preliminary data.</text>
</comment>
<evidence type="ECO:0000256" key="1">
    <source>
        <dbReference type="SAM" id="Phobius"/>
    </source>
</evidence>
<feature type="transmembrane region" description="Helical" evidence="1">
    <location>
        <begin position="48"/>
        <end position="70"/>
    </location>
</feature>
<dbReference type="Proteomes" id="UP000033664">
    <property type="component" value="Unassembled WGS sequence"/>
</dbReference>
<dbReference type="PATRIC" id="fig|151081.8.peg.1323"/>
<feature type="transmembrane region" description="Helical" evidence="1">
    <location>
        <begin position="76"/>
        <end position="95"/>
    </location>
</feature>
<name>A0A0F4PRZ6_9GAMM</name>
<dbReference type="RefSeq" id="WP_045979058.1">
    <property type="nucleotide sequence ID" value="NZ_JXXY01000005.1"/>
</dbReference>
<evidence type="ECO:0000313" key="3">
    <source>
        <dbReference type="Proteomes" id="UP000033664"/>
    </source>
</evidence>
<accession>A0A0F4PRZ6</accession>
<gene>
    <name evidence="2" type="ORF">TW72_00710</name>
</gene>
<protein>
    <submittedName>
        <fullName evidence="2">Membrane protein</fullName>
    </submittedName>
</protein>